<dbReference type="AlphaFoldDB" id="A0A517U1M1"/>
<gene>
    <name evidence="1" type="ORF">I41_37280</name>
</gene>
<evidence type="ECO:0000313" key="2">
    <source>
        <dbReference type="Proteomes" id="UP000317909"/>
    </source>
</evidence>
<dbReference type="Proteomes" id="UP000317909">
    <property type="component" value="Chromosome"/>
</dbReference>
<protein>
    <submittedName>
        <fullName evidence="1">Uncharacterized protein</fullName>
    </submittedName>
</protein>
<dbReference type="KEGG" id="llh:I41_37280"/>
<accession>A0A517U1M1</accession>
<proteinExistence type="predicted"/>
<evidence type="ECO:0000313" key="1">
    <source>
        <dbReference type="EMBL" id="QDT74531.1"/>
    </source>
</evidence>
<keyword evidence="2" id="KW-1185">Reference proteome</keyword>
<dbReference type="EMBL" id="CP036339">
    <property type="protein sequence ID" value="QDT74531.1"/>
    <property type="molecule type" value="Genomic_DNA"/>
</dbReference>
<name>A0A517U1M1_9BACT</name>
<sequence length="375" mass="43281">MRKRMSARSVHGTNYACGASERYFAILLRSYLQRHTAFAFRRCALLSLLGLLLTSIALAEGTPGIDTPLSAIVESWARRSEDIRNASFLIDEYLVIPQGSERMGDDDKDPVPMPPADVQMATRREIIFDIQGGRYLRKHSYPIWNDHYQAHRLAYQEVFCDGKQLRLYRPTDRNSDSNMPRSEFQPEIVEPAKDVSLKSVLDFGELPVWMYLGLWLDRDTQWFSPQHPNRRFQADVFAEANPPGSTVTADFPYYINVERADKESPFIKYGVTPIAPYPIRTVEERFKALSKQLQIEYDVDHVPTKWSRSDTKANKPTLTGTYNVISVKINQTLDESIWLLQPRRELWIRQGQDFFRQQEDGTRIGPTAPSELRSK</sequence>
<reference evidence="1 2" key="1">
    <citation type="submission" date="2019-02" db="EMBL/GenBank/DDBJ databases">
        <title>Deep-cultivation of Planctomycetes and their phenomic and genomic characterization uncovers novel biology.</title>
        <authorList>
            <person name="Wiegand S."/>
            <person name="Jogler M."/>
            <person name="Boedeker C."/>
            <person name="Pinto D."/>
            <person name="Vollmers J."/>
            <person name="Rivas-Marin E."/>
            <person name="Kohn T."/>
            <person name="Peeters S.H."/>
            <person name="Heuer A."/>
            <person name="Rast P."/>
            <person name="Oberbeckmann S."/>
            <person name="Bunk B."/>
            <person name="Jeske O."/>
            <person name="Meyerdierks A."/>
            <person name="Storesund J.E."/>
            <person name="Kallscheuer N."/>
            <person name="Luecker S."/>
            <person name="Lage O.M."/>
            <person name="Pohl T."/>
            <person name="Merkel B.J."/>
            <person name="Hornburger P."/>
            <person name="Mueller R.-W."/>
            <person name="Bruemmer F."/>
            <person name="Labrenz M."/>
            <person name="Spormann A.M."/>
            <person name="Op den Camp H."/>
            <person name="Overmann J."/>
            <person name="Amann R."/>
            <person name="Jetten M.S.M."/>
            <person name="Mascher T."/>
            <person name="Medema M.H."/>
            <person name="Devos D.P."/>
            <person name="Kaster A.-K."/>
            <person name="Ovreas L."/>
            <person name="Rohde M."/>
            <person name="Galperin M.Y."/>
            <person name="Jogler C."/>
        </authorList>
    </citation>
    <scope>NUCLEOTIDE SEQUENCE [LARGE SCALE GENOMIC DNA]</scope>
    <source>
        <strain evidence="1 2">I41</strain>
    </source>
</reference>
<organism evidence="1 2">
    <name type="scientific">Lacipirellula limnantheis</name>
    <dbReference type="NCBI Taxonomy" id="2528024"/>
    <lineage>
        <taxon>Bacteria</taxon>
        <taxon>Pseudomonadati</taxon>
        <taxon>Planctomycetota</taxon>
        <taxon>Planctomycetia</taxon>
        <taxon>Pirellulales</taxon>
        <taxon>Lacipirellulaceae</taxon>
        <taxon>Lacipirellula</taxon>
    </lineage>
</organism>